<dbReference type="Proteomes" id="UP000244855">
    <property type="component" value="Unassembled WGS sequence"/>
</dbReference>
<feature type="compositionally biased region" description="Low complexity" evidence="1">
    <location>
        <begin position="53"/>
        <end position="62"/>
    </location>
</feature>
<keyword evidence="3" id="KW-1185">Reference proteome</keyword>
<evidence type="ECO:0000256" key="1">
    <source>
        <dbReference type="SAM" id="MobiDB-lite"/>
    </source>
</evidence>
<dbReference type="OrthoDB" id="190201at2759"/>
<proteinExistence type="predicted"/>
<reference evidence="2 3" key="1">
    <citation type="journal article" date="2018" name="Sci. Rep.">
        <title>Comparative genomics provides insights into the lifestyle and reveals functional heterogeneity of dark septate endophytic fungi.</title>
        <authorList>
            <person name="Knapp D.G."/>
            <person name="Nemeth J.B."/>
            <person name="Barry K."/>
            <person name="Hainaut M."/>
            <person name="Henrissat B."/>
            <person name="Johnson J."/>
            <person name="Kuo A."/>
            <person name="Lim J.H.P."/>
            <person name="Lipzen A."/>
            <person name="Nolan M."/>
            <person name="Ohm R.A."/>
            <person name="Tamas L."/>
            <person name="Grigoriev I.V."/>
            <person name="Spatafora J.W."/>
            <person name="Nagy L.G."/>
            <person name="Kovacs G.M."/>
        </authorList>
    </citation>
    <scope>NUCLEOTIDE SEQUENCE [LARGE SCALE GENOMIC DNA]</scope>
    <source>
        <strain evidence="2 3">DSE2036</strain>
    </source>
</reference>
<organism evidence="2 3">
    <name type="scientific">Periconia macrospinosa</name>
    <dbReference type="NCBI Taxonomy" id="97972"/>
    <lineage>
        <taxon>Eukaryota</taxon>
        <taxon>Fungi</taxon>
        <taxon>Dikarya</taxon>
        <taxon>Ascomycota</taxon>
        <taxon>Pezizomycotina</taxon>
        <taxon>Dothideomycetes</taxon>
        <taxon>Pleosporomycetidae</taxon>
        <taxon>Pleosporales</taxon>
        <taxon>Massarineae</taxon>
        <taxon>Periconiaceae</taxon>
        <taxon>Periconia</taxon>
    </lineage>
</organism>
<sequence length="324" mass="35832">MIFNVLPATVQSRIPAISSIRKIVNSARGDASPPKSGSCSVETQSPETPPPGYTSRPTSSRSRSSRHSIDSFDAELVFQECISTRPQSSVSTPPDIFQMAESSTGINWKYANQGINLVSQSYTESHALVHVDEQTSATLTRQLYIHGMTYLLRGLPSDLTPEETVCLQAAIPSNLAVVHTEACTQPMIAFPQDPATPREPPEDPSTLHRVIAILVFQTFVMIEFLLPYIKLLAGHAYRFEKEHKITQKMVNNGLMTADLLRQRSLELSHTVCQMNDGKVGQALNDMVIWMVRGLTGGFQQGVTDGITMMSNERSKNQKRLEQAE</sequence>
<evidence type="ECO:0000313" key="2">
    <source>
        <dbReference type="EMBL" id="PVI04119.1"/>
    </source>
</evidence>
<dbReference type="EMBL" id="KZ805324">
    <property type="protein sequence ID" value="PVI04119.1"/>
    <property type="molecule type" value="Genomic_DNA"/>
</dbReference>
<protein>
    <submittedName>
        <fullName evidence="2">Uncharacterized protein</fullName>
    </submittedName>
</protein>
<dbReference type="STRING" id="97972.A0A2V1E1J3"/>
<feature type="compositionally biased region" description="Polar residues" evidence="1">
    <location>
        <begin position="35"/>
        <end position="46"/>
    </location>
</feature>
<feature type="region of interest" description="Disordered" evidence="1">
    <location>
        <begin position="27"/>
        <end position="66"/>
    </location>
</feature>
<name>A0A2V1E1J3_9PLEO</name>
<accession>A0A2V1E1J3</accession>
<evidence type="ECO:0000313" key="3">
    <source>
        <dbReference type="Proteomes" id="UP000244855"/>
    </source>
</evidence>
<dbReference type="AlphaFoldDB" id="A0A2V1E1J3"/>
<gene>
    <name evidence="2" type="ORF">DM02DRAFT_519445</name>
</gene>